<organism evidence="9 10">
    <name type="scientific">Lutzomyia longipalpis</name>
    <name type="common">Sand fly</name>
    <dbReference type="NCBI Taxonomy" id="7200"/>
    <lineage>
        <taxon>Eukaryota</taxon>
        <taxon>Metazoa</taxon>
        <taxon>Ecdysozoa</taxon>
        <taxon>Arthropoda</taxon>
        <taxon>Hexapoda</taxon>
        <taxon>Insecta</taxon>
        <taxon>Pterygota</taxon>
        <taxon>Neoptera</taxon>
        <taxon>Endopterygota</taxon>
        <taxon>Diptera</taxon>
        <taxon>Nematocera</taxon>
        <taxon>Psychodoidea</taxon>
        <taxon>Psychodidae</taxon>
        <taxon>Lutzomyia</taxon>
        <taxon>Lutzomyia</taxon>
    </lineage>
</organism>
<dbReference type="PROSITE" id="PS00723">
    <property type="entry name" value="POLYPRENYL_SYNTHASE_1"/>
    <property type="match status" value="1"/>
</dbReference>
<evidence type="ECO:0000313" key="8">
    <source>
        <dbReference type="EMBL" id="MBC1175535.1"/>
    </source>
</evidence>
<reference evidence="9" key="3">
    <citation type="submission" date="2020-05" db="UniProtKB">
        <authorList>
            <consortium name="EnsemblMetazoa"/>
        </authorList>
    </citation>
    <scope>IDENTIFICATION</scope>
    <source>
        <strain evidence="9">Jacobina</strain>
    </source>
</reference>
<dbReference type="SFLD" id="SFLDS00005">
    <property type="entry name" value="Isoprenoid_Synthase_Type_I"/>
    <property type="match status" value="1"/>
</dbReference>
<dbReference type="InterPro" id="IPR033749">
    <property type="entry name" value="Polyprenyl_synt_CS"/>
</dbReference>
<reference evidence="10" key="1">
    <citation type="submission" date="2012-05" db="EMBL/GenBank/DDBJ databases">
        <title>Whole Genome Assembly of Lutzomyia longipalpis.</title>
        <authorList>
            <person name="Richards S."/>
            <person name="Qu C."/>
            <person name="Dillon R."/>
            <person name="Worley K."/>
            <person name="Scherer S."/>
            <person name="Batterton M."/>
            <person name="Taylor A."/>
            <person name="Hawes A."/>
            <person name="Hernandez B."/>
            <person name="Kovar C."/>
            <person name="Mandapat C."/>
            <person name="Pham C."/>
            <person name="Qu C."/>
            <person name="Jing C."/>
            <person name="Bess C."/>
            <person name="Bandaranaike D."/>
            <person name="Ngo D."/>
            <person name="Ongeri F."/>
            <person name="Arias F."/>
            <person name="Lara F."/>
            <person name="Weissenberger G."/>
            <person name="Kamau G."/>
            <person name="Han H."/>
            <person name="Shen H."/>
            <person name="Dinh H."/>
            <person name="Khalil I."/>
            <person name="Jones J."/>
            <person name="Shafer J."/>
            <person name="Jayaseelan J."/>
            <person name="Quiroz J."/>
            <person name="Blankenburg K."/>
            <person name="Nguyen L."/>
            <person name="Jackson L."/>
            <person name="Francisco L."/>
            <person name="Tang L.-Y."/>
            <person name="Pu L.-L."/>
            <person name="Perales L."/>
            <person name="Lorensuhewa L."/>
            <person name="Munidasa M."/>
            <person name="Coyle M."/>
            <person name="Taylor M."/>
            <person name="Puazo M."/>
            <person name="Firestine M."/>
            <person name="Scheel M."/>
            <person name="Javaid M."/>
            <person name="Wang M."/>
            <person name="Li M."/>
            <person name="Tabassum N."/>
            <person name="Saada N."/>
            <person name="Osuji N."/>
            <person name="Aqrawi P."/>
            <person name="Fu Q."/>
            <person name="Thornton R."/>
            <person name="Raj R."/>
            <person name="Goodspeed R."/>
            <person name="Mata R."/>
            <person name="Najjar R."/>
            <person name="Gubbala S."/>
            <person name="Lee S."/>
            <person name="Denson S."/>
            <person name="Patil S."/>
            <person name="Macmil S."/>
            <person name="Qi S."/>
            <person name="Matskevitch T."/>
            <person name="Palculict T."/>
            <person name="Mathew T."/>
            <person name="Vee V."/>
            <person name="Velamala V."/>
            <person name="Korchina V."/>
            <person name="Cai W."/>
            <person name="Liu W."/>
            <person name="Dai W."/>
            <person name="Zou X."/>
            <person name="Zhu Y."/>
            <person name="Zhang Y."/>
            <person name="Wu Y.-Q."/>
            <person name="Xin Y."/>
            <person name="Nazarath L."/>
            <person name="Kovar C."/>
            <person name="Han Y."/>
            <person name="Muzny D."/>
            <person name="Gibbs R."/>
        </authorList>
    </citation>
    <scope>NUCLEOTIDE SEQUENCE [LARGE SCALE GENOMIC DNA]</scope>
    <source>
        <strain evidence="10">Jacobina</strain>
    </source>
</reference>
<reference evidence="8" key="2">
    <citation type="journal article" date="2020" name="BMC">
        <title>Leishmania infection induces a limited differential gene expression in the sand fly midgut.</title>
        <authorList>
            <person name="Coutinho-Abreu I.V."/>
            <person name="Serafim T.D."/>
            <person name="Meneses C."/>
            <person name="Kamhawi S."/>
            <person name="Oliveira F."/>
            <person name="Valenzuela J.G."/>
        </authorList>
    </citation>
    <scope>NUCLEOTIDE SEQUENCE</scope>
    <source>
        <strain evidence="8">Jacobina</strain>
        <tissue evidence="8">Midgut</tissue>
    </source>
</reference>
<dbReference type="PANTHER" id="PTHR11525">
    <property type="entry name" value="FARNESYL-PYROPHOSPHATE SYNTHETASE"/>
    <property type="match status" value="1"/>
</dbReference>
<dbReference type="EnsemblMetazoa" id="LLOJ005154-RA">
    <property type="protein sequence ID" value="LLOJ005154-PA"/>
    <property type="gene ID" value="LLOJ005154"/>
</dbReference>
<comment type="similarity">
    <text evidence="7">Belongs to the FPP/GGPP synthase family.</text>
</comment>
<dbReference type="GO" id="GO:0046872">
    <property type="term" value="F:metal ion binding"/>
    <property type="evidence" value="ECO:0007669"/>
    <property type="project" value="UniProtKB-KW"/>
</dbReference>
<dbReference type="InterPro" id="IPR008949">
    <property type="entry name" value="Isoprenoid_synthase_dom_sf"/>
</dbReference>
<dbReference type="GO" id="GO:0045337">
    <property type="term" value="P:farnesyl diphosphate biosynthetic process"/>
    <property type="evidence" value="ECO:0007669"/>
    <property type="project" value="TreeGrafter"/>
</dbReference>
<dbReference type="InterPro" id="IPR000092">
    <property type="entry name" value="Polyprenyl_synt"/>
</dbReference>
<evidence type="ECO:0000313" key="10">
    <source>
        <dbReference type="Proteomes" id="UP000092461"/>
    </source>
</evidence>
<proteinExistence type="inferred from homology"/>
<dbReference type="InterPro" id="IPR039702">
    <property type="entry name" value="FPS1-like"/>
</dbReference>
<dbReference type="Proteomes" id="UP000092461">
    <property type="component" value="Unassembled WGS sequence"/>
</dbReference>
<sequence length="287" mass="33339">MVVAAFEEIAPDHRLTEENFLLSIYLGWCLEVYHATVLMLDDIMDGSKTRRGQACWYIHPDVRFRAINDAVILDAAIYNFLHKHFNSLQCYGRIIETFHKNAFLLNMGQFMDLSAEQQDAMTFTMDQFRKTVIHKTAHHSFYVPIELAYNLAEQTDMQTLHAAREILYEMGIFFQIQDDFLDCYGDPKVTGKIGTDIEDGKCTWLIVTFLNRANSAQKDILKESYGKEDAESVAMVKQLYNQVGLPDAYKNYEEETYKRIKKDIQEAEGIPKKICHRLMDKLYGRKV</sequence>
<accession>A0A1B0CKL7</accession>
<keyword evidence="10" id="KW-1185">Reference proteome</keyword>
<name>A0A1B0CKL7_LUTLO</name>
<evidence type="ECO:0000313" key="9">
    <source>
        <dbReference type="EnsemblMetazoa" id="LLOJ005154-PA"/>
    </source>
</evidence>
<dbReference type="EMBL" id="GITU01006832">
    <property type="protein sequence ID" value="MBC1175535.1"/>
    <property type="molecule type" value="Transcribed_RNA"/>
</dbReference>
<evidence type="ECO:0000256" key="5">
    <source>
        <dbReference type="ARBA" id="ARBA00033740"/>
    </source>
</evidence>
<dbReference type="GO" id="GO:0004337">
    <property type="term" value="F:(2E,6E)-farnesyl diphosphate synthase activity"/>
    <property type="evidence" value="ECO:0007669"/>
    <property type="project" value="TreeGrafter"/>
</dbReference>
<comment type="cofactor">
    <cofactor evidence="1">
        <name>Mg(2+)</name>
        <dbReference type="ChEBI" id="CHEBI:18420"/>
    </cofactor>
</comment>
<dbReference type="PANTHER" id="PTHR11525:SF0">
    <property type="entry name" value="FARNESYL PYROPHOSPHATE SYNTHASE"/>
    <property type="match status" value="1"/>
</dbReference>
<dbReference type="GO" id="GO:0042811">
    <property type="term" value="P:pheromone biosynthetic process"/>
    <property type="evidence" value="ECO:0007669"/>
    <property type="project" value="UniProtKB-ARBA"/>
</dbReference>
<dbReference type="EMBL" id="AJWK01016432">
    <property type="status" value="NOT_ANNOTATED_CDS"/>
    <property type="molecule type" value="Genomic_DNA"/>
</dbReference>
<evidence type="ECO:0000256" key="1">
    <source>
        <dbReference type="ARBA" id="ARBA00001946"/>
    </source>
</evidence>
<dbReference type="Gene3D" id="1.10.600.10">
    <property type="entry name" value="Farnesyl Diphosphate Synthase"/>
    <property type="match status" value="1"/>
</dbReference>
<comment type="pathway">
    <text evidence="5">Pheromone biosynthesis.</text>
</comment>
<evidence type="ECO:0000256" key="2">
    <source>
        <dbReference type="ARBA" id="ARBA00022679"/>
    </source>
</evidence>
<dbReference type="SUPFAM" id="SSF48576">
    <property type="entry name" value="Terpenoid synthases"/>
    <property type="match status" value="1"/>
</dbReference>
<evidence type="ECO:0000256" key="7">
    <source>
        <dbReference type="RuleBase" id="RU004466"/>
    </source>
</evidence>
<dbReference type="Pfam" id="PF00348">
    <property type="entry name" value="polyprenyl_synt"/>
    <property type="match status" value="1"/>
</dbReference>
<dbReference type="AlphaFoldDB" id="A0A1B0CKL7"/>
<dbReference type="VEuPathDB" id="VectorBase:LLONM1_010801"/>
<keyword evidence="2 7" id="KW-0808">Transferase</keyword>
<dbReference type="CDD" id="cd00685">
    <property type="entry name" value="Trans_IPPS_HT"/>
    <property type="match status" value="1"/>
</dbReference>
<keyword evidence="4" id="KW-0460">Magnesium</keyword>
<evidence type="ECO:0000256" key="6">
    <source>
        <dbReference type="ARBA" id="ARBA00034546"/>
    </source>
</evidence>
<evidence type="ECO:0000256" key="3">
    <source>
        <dbReference type="ARBA" id="ARBA00022723"/>
    </source>
</evidence>
<dbReference type="GO" id="GO:0004161">
    <property type="term" value="F:dimethylallyltranstransferase activity"/>
    <property type="evidence" value="ECO:0007669"/>
    <property type="project" value="TreeGrafter"/>
</dbReference>
<dbReference type="VEuPathDB" id="VectorBase:LLOJ005154"/>
<dbReference type="PROSITE" id="PS00444">
    <property type="entry name" value="POLYPRENYL_SYNTHASE_2"/>
    <property type="match status" value="1"/>
</dbReference>
<keyword evidence="3" id="KW-0479">Metal-binding</keyword>
<dbReference type="GO" id="GO:0005737">
    <property type="term" value="C:cytoplasm"/>
    <property type="evidence" value="ECO:0007669"/>
    <property type="project" value="TreeGrafter"/>
</dbReference>
<evidence type="ECO:0000256" key="4">
    <source>
        <dbReference type="ARBA" id="ARBA00022842"/>
    </source>
</evidence>
<protein>
    <recommendedName>
        <fullName evidence="6">Farnesyl pyrophosphate synthase</fullName>
    </recommendedName>
</protein>